<evidence type="ECO:0000313" key="2">
    <source>
        <dbReference type="Proteomes" id="UP000251002"/>
    </source>
</evidence>
<keyword evidence="2" id="KW-1185">Reference proteome</keyword>
<evidence type="ECO:0000313" key="1">
    <source>
        <dbReference type="EMBL" id="RAZ80964.1"/>
    </source>
</evidence>
<proteinExistence type="predicted"/>
<organism evidence="1 2">
    <name type="scientific">Planococcus halotolerans</name>
    <dbReference type="NCBI Taxonomy" id="2233542"/>
    <lineage>
        <taxon>Bacteria</taxon>
        <taxon>Bacillati</taxon>
        <taxon>Bacillota</taxon>
        <taxon>Bacilli</taxon>
        <taxon>Bacillales</taxon>
        <taxon>Caryophanaceae</taxon>
        <taxon>Planococcus</taxon>
    </lineage>
</organism>
<dbReference type="AlphaFoldDB" id="A0A365L6C5"/>
<comment type="caution">
    <text evidence="1">The sequence shown here is derived from an EMBL/GenBank/DDBJ whole genome shotgun (WGS) entry which is preliminary data.</text>
</comment>
<dbReference type="Proteomes" id="UP000251002">
    <property type="component" value="Unassembled WGS sequence"/>
</dbReference>
<gene>
    <name evidence="1" type="ORF">DP120_01355</name>
</gene>
<dbReference type="RefSeq" id="WP_112221391.1">
    <property type="nucleotide sequence ID" value="NZ_CP047673.1"/>
</dbReference>
<reference evidence="1 2" key="1">
    <citation type="submission" date="2018-06" db="EMBL/GenBank/DDBJ databases">
        <title>The draft genome sequences of strains SCU63 and S1.</title>
        <authorList>
            <person name="Gan L."/>
        </authorList>
    </citation>
    <scope>NUCLEOTIDE SEQUENCE [LARGE SCALE GENOMIC DNA]</scope>
    <source>
        <strain evidence="1 2">SCU63</strain>
    </source>
</reference>
<name>A0A365L6C5_9BACL</name>
<dbReference type="EMBL" id="QLZR01000001">
    <property type="protein sequence ID" value="RAZ80964.1"/>
    <property type="molecule type" value="Genomic_DNA"/>
</dbReference>
<protein>
    <submittedName>
        <fullName evidence="1">Uncharacterized protein</fullName>
    </submittedName>
</protein>
<accession>A0A365L6C5</accession>
<sequence length="94" mass="10797">MKRTVLLKQTSFYDSLTKRELSSPLRKEGYLGKLEICMPMLREKKAGTSVTAKSSQNYSATLSPPPIRPMVEKYPFNKLERTEIKAQKRIEECA</sequence>